<keyword evidence="2" id="KW-1185">Reference proteome</keyword>
<comment type="caution">
    <text evidence="1">The sequence shown here is derived from an EMBL/GenBank/DDBJ whole genome shotgun (WGS) entry which is preliminary data.</text>
</comment>
<gene>
    <name evidence="1" type="ORF">ANN_09431</name>
</gene>
<dbReference type="EMBL" id="JAJSOF020000005">
    <property type="protein sequence ID" value="KAJ4447424.1"/>
    <property type="molecule type" value="Genomic_DNA"/>
</dbReference>
<name>A0ABQ8TP92_PERAM</name>
<accession>A0ABQ8TP92</accession>
<sequence>MLQEFVRIVVNFIETSIKDDSEIIFYSVGCTDQNRNSIMSNALALLVKQKDITVTQKFLEKGHTRMECDSMNAITENRLRNRQICTPAGYVEAFDKLALYSFIRLRSRSGDPTVTDMRCLKYDLSGVIQDKLKFSDTWQTLPRGMSNIYNSFEFPALYNSRLKIKAEKYAYLQQLKEVIPKDHHSFYDNLPVYNKRN</sequence>
<evidence type="ECO:0000313" key="1">
    <source>
        <dbReference type="EMBL" id="KAJ4447424.1"/>
    </source>
</evidence>
<proteinExistence type="predicted"/>
<reference evidence="1 2" key="1">
    <citation type="journal article" date="2022" name="Allergy">
        <title>Genome assembly and annotation of Periplaneta americana reveal a comprehensive cockroach allergen profile.</title>
        <authorList>
            <person name="Wang L."/>
            <person name="Xiong Q."/>
            <person name="Saelim N."/>
            <person name="Wang L."/>
            <person name="Nong W."/>
            <person name="Wan A.T."/>
            <person name="Shi M."/>
            <person name="Liu X."/>
            <person name="Cao Q."/>
            <person name="Hui J.H.L."/>
            <person name="Sookrung N."/>
            <person name="Leung T.F."/>
            <person name="Tungtrongchitr A."/>
            <person name="Tsui S.K.W."/>
        </authorList>
    </citation>
    <scope>NUCLEOTIDE SEQUENCE [LARGE SCALE GENOMIC DNA]</scope>
    <source>
        <strain evidence="1">PWHHKU_190912</strain>
    </source>
</reference>
<evidence type="ECO:0000313" key="2">
    <source>
        <dbReference type="Proteomes" id="UP001148838"/>
    </source>
</evidence>
<protein>
    <submittedName>
        <fullName evidence="1">Uncharacterized protein</fullName>
    </submittedName>
</protein>
<dbReference type="Proteomes" id="UP001148838">
    <property type="component" value="Unassembled WGS sequence"/>
</dbReference>
<organism evidence="1 2">
    <name type="scientific">Periplaneta americana</name>
    <name type="common">American cockroach</name>
    <name type="synonym">Blatta americana</name>
    <dbReference type="NCBI Taxonomy" id="6978"/>
    <lineage>
        <taxon>Eukaryota</taxon>
        <taxon>Metazoa</taxon>
        <taxon>Ecdysozoa</taxon>
        <taxon>Arthropoda</taxon>
        <taxon>Hexapoda</taxon>
        <taxon>Insecta</taxon>
        <taxon>Pterygota</taxon>
        <taxon>Neoptera</taxon>
        <taxon>Polyneoptera</taxon>
        <taxon>Dictyoptera</taxon>
        <taxon>Blattodea</taxon>
        <taxon>Blattoidea</taxon>
        <taxon>Blattidae</taxon>
        <taxon>Blattinae</taxon>
        <taxon>Periplaneta</taxon>
    </lineage>
</organism>